<evidence type="ECO:0000259" key="2">
    <source>
        <dbReference type="PROSITE" id="PS50105"/>
    </source>
</evidence>
<name>A0A851BZY8_CALVR</name>
<dbReference type="EMBL" id="WEIV01003547">
    <property type="protein sequence ID" value="NWI50031.1"/>
    <property type="molecule type" value="Genomic_DNA"/>
</dbReference>
<feature type="domain" description="SAM" evidence="2">
    <location>
        <begin position="35"/>
        <end position="56"/>
    </location>
</feature>
<evidence type="ECO:0000256" key="1">
    <source>
        <dbReference type="SAM" id="MobiDB-lite"/>
    </source>
</evidence>
<dbReference type="InterPro" id="IPR013761">
    <property type="entry name" value="SAM/pointed_sf"/>
</dbReference>
<feature type="non-terminal residue" evidence="3">
    <location>
        <position position="1"/>
    </location>
</feature>
<feature type="region of interest" description="Disordered" evidence="1">
    <location>
        <begin position="1"/>
        <end position="27"/>
    </location>
</feature>
<proteinExistence type="predicted"/>
<feature type="compositionally biased region" description="Pro residues" evidence="1">
    <location>
        <begin position="1"/>
        <end position="11"/>
    </location>
</feature>
<keyword evidence="4" id="KW-1185">Reference proteome</keyword>
<comment type="caution">
    <text evidence="3">The sequence shown here is derived from an EMBL/GenBank/DDBJ whole genome shotgun (WGS) entry which is preliminary data.</text>
</comment>
<gene>
    <name evidence="3" type="primary">Samd15_1</name>
    <name evidence="3" type="ORF">CALVIR_R15017</name>
</gene>
<dbReference type="AlphaFoldDB" id="A0A851BZY8"/>
<accession>A0A851BZY8</accession>
<sequence>IEPMGPSPEPAGPCRAKEAEPEPEGEQLSCAFLTWSAEEVAEWVAQLGFPQYKVRG</sequence>
<reference evidence="3" key="1">
    <citation type="submission" date="2019-10" db="EMBL/GenBank/DDBJ databases">
        <title>Bird 10,000 Genomes (B10K) Project - Family phase.</title>
        <authorList>
            <person name="Zhang G."/>
        </authorList>
    </citation>
    <scope>NUCLEOTIDE SEQUENCE</scope>
    <source>
        <strain evidence="3">B10K-DU-002-55</strain>
        <tissue evidence="3">Muscle</tissue>
    </source>
</reference>
<protein>
    <submittedName>
        <fullName evidence="3">SAM15 protein</fullName>
    </submittedName>
</protein>
<dbReference type="InterPro" id="IPR001660">
    <property type="entry name" value="SAM"/>
</dbReference>
<dbReference type="Proteomes" id="UP000642973">
    <property type="component" value="Unassembled WGS sequence"/>
</dbReference>
<evidence type="ECO:0000313" key="3">
    <source>
        <dbReference type="EMBL" id="NWI50031.1"/>
    </source>
</evidence>
<dbReference type="SUPFAM" id="SSF47769">
    <property type="entry name" value="SAM/Pointed domain"/>
    <property type="match status" value="1"/>
</dbReference>
<evidence type="ECO:0000313" key="4">
    <source>
        <dbReference type="Proteomes" id="UP000642973"/>
    </source>
</evidence>
<dbReference type="PROSITE" id="PS50105">
    <property type="entry name" value="SAM_DOMAIN"/>
    <property type="match status" value="1"/>
</dbReference>
<organism evidence="3 4">
    <name type="scientific">Calyptomena viridis</name>
    <name type="common">Lesser green broadbill</name>
    <dbReference type="NCBI Taxonomy" id="135972"/>
    <lineage>
        <taxon>Eukaryota</taxon>
        <taxon>Metazoa</taxon>
        <taxon>Chordata</taxon>
        <taxon>Craniata</taxon>
        <taxon>Vertebrata</taxon>
        <taxon>Euteleostomi</taxon>
        <taxon>Archelosauria</taxon>
        <taxon>Archosauria</taxon>
        <taxon>Dinosauria</taxon>
        <taxon>Saurischia</taxon>
        <taxon>Theropoda</taxon>
        <taxon>Coelurosauria</taxon>
        <taxon>Aves</taxon>
        <taxon>Neognathae</taxon>
        <taxon>Neoaves</taxon>
        <taxon>Telluraves</taxon>
        <taxon>Australaves</taxon>
        <taxon>Passeriformes</taxon>
        <taxon>Eurylaimidae</taxon>
        <taxon>Calyptomena</taxon>
    </lineage>
</organism>
<feature type="non-terminal residue" evidence="3">
    <location>
        <position position="56"/>
    </location>
</feature>